<sequence length="123" mass="13633">MFKRSAILFISICLVAIGCAGPYSEQDNGSIIELSEDDVFTINLKEQGLPQYAWHINSINNHVELKGPIIMGPSGTTTEFTFNFKTLGTGEDKLTLFYTNGKDTRNSFELTVIVGTMGRIESY</sequence>
<proteinExistence type="predicted"/>
<reference evidence="4 7" key="2">
    <citation type="submission" date="2020-07" db="EMBL/GenBank/DDBJ databases">
        <title>The draft genome sequence of Maribacter polysiphoniae KCTC 22021.</title>
        <authorList>
            <person name="Mu L."/>
        </authorList>
    </citation>
    <scope>NUCLEOTIDE SEQUENCE [LARGE SCALE GENOMIC DNA]</scope>
    <source>
        <strain evidence="4 7">KCTC 22021</strain>
    </source>
</reference>
<gene>
    <name evidence="4" type="ORF">HZY62_10210</name>
    <name evidence="5" type="ORF">LX92_02365</name>
</gene>
<evidence type="ECO:0000256" key="3">
    <source>
        <dbReference type="SAM" id="SignalP"/>
    </source>
</evidence>
<dbReference type="RefSeq" id="WP_109650738.1">
    <property type="nucleotide sequence ID" value="NZ_JACWLN010000004.1"/>
</dbReference>
<evidence type="ECO:0000256" key="1">
    <source>
        <dbReference type="ARBA" id="ARBA00022690"/>
    </source>
</evidence>
<keyword evidence="7" id="KW-1185">Reference proteome</keyword>
<dbReference type="PROSITE" id="PS51257">
    <property type="entry name" value="PROKAR_LIPOPROTEIN"/>
    <property type="match status" value="1"/>
</dbReference>
<keyword evidence="2" id="KW-0789">Thiol protease inhibitor</keyword>
<evidence type="ECO:0000313" key="5">
    <source>
        <dbReference type="EMBL" id="PWK23798.1"/>
    </source>
</evidence>
<evidence type="ECO:0000313" key="4">
    <source>
        <dbReference type="EMBL" id="MBD1260960.1"/>
    </source>
</evidence>
<dbReference type="GO" id="GO:0004869">
    <property type="term" value="F:cysteine-type endopeptidase inhibitor activity"/>
    <property type="evidence" value="ECO:0007669"/>
    <property type="project" value="UniProtKB-KW"/>
</dbReference>
<dbReference type="EMBL" id="QGGQ01000004">
    <property type="protein sequence ID" value="PWK23798.1"/>
    <property type="molecule type" value="Genomic_DNA"/>
</dbReference>
<dbReference type="OrthoDB" id="1446178at2"/>
<evidence type="ECO:0000313" key="6">
    <source>
        <dbReference type="Proteomes" id="UP000245667"/>
    </source>
</evidence>
<dbReference type="AlphaFoldDB" id="A0A316E2D3"/>
<feature type="signal peptide" evidence="3">
    <location>
        <begin position="1"/>
        <end position="20"/>
    </location>
</feature>
<dbReference type="Proteomes" id="UP000651837">
    <property type="component" value="Unassembled WGS sequence"/>
</dbReference>
<dbReference type="EMBL" id="JACWLN010000004">
    <property type="protein sequence ID" value="MBD1260960.1"/>
    <property type="molecule type" value="Genomic_DNA"/>
</dbReference>
<feature type="chain" id="PRO_5016295653" evidence="3">
    <location>
        <begin position="21"/>
        <end position="123"/>
    </location>
</feature>
<accession>A0A316E2D3</accession>
<dbReference type="Proteomes" id="UP000245667">
    <property type="component" value="Unassembled WGS sequence"/>
</dbReference>
<evidence type="ECO:0000313" key="7">
    <source>
        <dbReference type="Proteomes" id="UP000651837"/>
    </source>
</evidence>
<reference evidence="5 6" key="1">
    <citation type="submission" date="2018-05" db="EMBL/GenBank/DDBJ databases">
        <title>Genomic Encyclopedia of Archaeal and Bacterial Type Strains, Phase II (KMG-II): from individual species to whole genera.</title>
        <authorList>
            <person name="Goeker M."/>
        </authorList>
    </citation>
    <scope>NUCLEOTIDE SEQUENCE [LARGE SCALE GENOMIC DNA]</scope>
    <source>
        <strain evidence="5 6">DSM 23514</strain>
    </source>
</reference>
<dbReference type="Gene3D" id="2.60.40.2020">
    <property type="match status" value="1"/>
</dbReference>
<protein>
    <submittedName>
        <fullName evidence="5">Putative secreted protein</fullName>
    </submittedName>
</protein>
<evidence type="ECO:0000256" key="2">
    <source>
        <dbReference type="ARBA" id="ARBA00022704"/>
    </source>
</evidence>
<name>A0A316E2D3_9FLAO</name>
<keyword evidence="1" id="KW-0646">Protease inhibitor</keyword>
<keyword evidence="3" id="KW-0732">Signal</keyword>
<organism evidence="5 6">
    <name type="scientific">Maribacter polysiphoniae</name>
    <dbReference type="NCBI Taxonomy" id="429344"/>
    <lineage>
        <taxon>Bacteria</taxon>
        <taxon>Pseudomonadati</taxon>
        <taxon>Bacteroidota</taxon>
        <taxon>Flavobacteriia</taxon>
        <taxon>Flavobacteriales</taxon>
        <taxon>Flavobacteriaceae</taxon>
        <taxon>Maribacter</taxon>
    </lineage>
</organism>
<comment type="caution">
    <text evidence="5">The sequence shown here is derived from an EMBL/GenBank/DDBJ whole genome shotgun (WGS) entry which is preliminary data.</text>
</comment>
<dbReference type="SUPFAM" id="SSF141066">
    <property type="entry name" value="ICP-like"/>
    <property type="match status" value="1"/>
</dbReference>
<dbReference type="InterPro" id="IPR036331">
    <property type="entry name" value="Chagasin-like_sf"/>
</dbReference>